<evidence type="ECO:0000313" key="2">
    <source>
        <dbReference type="WBParaSite" id="nRc.2.0.1.t38407-RA"/>
    </source>
</evidence>
<protein>
    <submittedName>
        <fullName evidence="2">Uncharacterized protein</fullName>
    </submittedName>
</protein>
<organism evidence="1 2">
    <name type="scientific">Romanomermis culicivorax</name>
    <name type="common">Nematode worm</name>
    <dbReference type="NCBI Taxonomy" id="13658"/>
    <lineage>
        <taxon>Eukaryota</taxon>
        <taxon>Metazoa</taxon>
        <taxon>Ecdysozoa</taxon>
        <taxon>Nematoda</taxon>
        <taxon>Enoplea</taxon>
        <taxon>Dorylaimia</taxon>
        <taxon>Mermithida</taxon>
        <taxon>Mermithoidea</taxon>
        <taxon>Mermithidae</taxon>
        <taxon>Romanomermis</taxon>
    </lineage>
</organism>
<evidence type="ECO:0000313" key="1">
    <source>
        <dbReference type="Proteomes" id="UP000887565"/>
    </source>
</evidence>
<dbReference type="WBParaSite" id="nRc.2.0.1.t38407-RA">
    <property type="protein sequence ID" value="nRc.2.0.1.t38407-RA"/>
    <property type="gene ID" value="nRc.2.0.1.g38407"/>
</dbReference>
<dbReference type="Proteomes" id="UP000887565">
    <property type="component" value="Unplaced"/>
</dbReference>
<keyword evidence="1" id="KW-1185">Reference proteome</keyword>
<dbReference type="AlphaFoldDB" id="A0A915KK65"/>
<name>A0A915KK65_ROMCU</name>
<proteinExistence type="predicted"/>
<sequence>MECEQADQETGDASCCKYAQGQHELEAVQGTAPSLPTVRPKLQLDKFLETVVSQASSNEYILGTEFSSQDVYGMVTTTTGCETTEEQIMVMQPKPQIAHEREESRKLTVVIVEETPPPPQTTTVVKKMKKVIT</sequence>
<reference evidence="2" key="1">
    <citation type="submission" date="2022-11" db="UniProtKB">
        <authorList>
            <consortium name="WormBaseParasite"/>
        </authorList>
    </citation>
    <scope>IDENTIFICATION</scope>
</reference>
<accession>A0A915KK65</accession>